<keyword evidence="6" id="KW-0119">Carbohydrate metabolism</keyword>
<proteinExistence type="inferred from homology"/>
<dbReference type="Gene3D" id="1.50.10.10">
    <property type="match status" value="1"/>
</dbReference>
<sequence length="56" mass="6293">MQSAKKTVTCGNEVVDPARLINLAKSQVDYILGKNPLGMSYMVGYRAKYPEKIHHQ</sequence>
<feature type="non-terminal residue" evidence="10">
    <location>
        <position position="56"/>
    </location>
</feature>
<gene>
    <name evidence="10" type="ORF">D0Y65_006753</name>
</gene>
<dbReference type="GO" id="GO:0030245">
    <property type="term" value="P:cellulose catabolic process"/>
    <property type="evidence" value="ECO:0007669"/>
    <property type="project" value="UniProtKB-KW"/>
</dbReference>
<keyword evidence="7 10" id="KW-0326">Glycosidase</keyword>
<dbReference type="SUPFAM" id="SSF48208">
    <property type="entry name" value="Six-hairpin glycosidases"/>
    <property type="match status" value="1"/>
</dbReference>
<evidence type="ECO:0000256" key="3">
    <source>
        <dbReference type="ARBA" id="ARBA00012601"/>
    </source>
</evidence>
<comment type="caution">
    <text evidence="10">The sequence shown here is derived from an EMBL/GenBank/DDBJ whole genome shotgun (WGS) entry which is preliminary data.</text>
</comment>
<reference evidence="10 11" key="1">
    <citation type="submission" date="2018-09" db="EMBL/GenBank/DDBJ databases">
        <title>A high-quality reference genome of wild soybean provides a powerful tool to mine soybean genomes.</title>
        <authorList>
            <person name="Xie M."/>
            <person name="Chung C.Y.L."/>
            <person name="Li M.-W."/>
            <person name="Wong F.-L."/>
            <person name="Chan T.-F."/>
            <person name="Lam H.-M."/>
        </authorList>
    </citation>
    <scope>NUCLEOTIDE SEQUENCE [LARGE SCALE GENOMIC DNA]</scope>
    <source>
        <strain evidence="11">cv. W05</strain>
        <tissue evidence="10">Hypocotyl of etiolated seedlings</tissue>
    </source>
</reference>
<dbReference type="Proteomes" id="UP000289340">
    <property type="component" value="Chromosome 3"/>
</dbReference>
<evidence type="ECO:0000256" key="2">
    <source>
        <dbReference type="ARBA" id="ARBA00007072"/>
    </source>
</evidence>
<dbReference type="InterPro" id="IPR012341">
    <property type="entry name" value="6hp_glycosidase-like_sf"/>
</dbReference>
<comment type="similarity">
    <text evidence="2">Belongs to the glycosyl hydrolase 9 (cellulase E) family.</text>
</comment>
<dbReference type="Pfam" id="PF00759">
    <property type="entry name" value="Glyco_hydro_9"/>
    <property type="match status" value="1"/>
</dbReference>
<protein>
    <recommendedName>
        <fullName evidence="3">cellulase</fullName>
        <ecNumber evidence="3">3.2.1.4</ecNumber>
    </recommendedName>
</protein>
<dbReference type="InterPro" id="IPR008928">
    <property type="entry name" value="6-hairpin_glycosidase_sf"/>
</dbReference>
<evidence type="ECO:0000259" key="9">
    <source>
        <dbReference type="Pfam" id="PF00759"/>
    </source>
</evidence>
<evidence type="ECO:0000256" key="7">
    <source>
        <dbReference type="ARBA" id="ARBA00023295"/>
    </source>
</evidence>
<evidence type="ECO:0000256" key="1">
    <source>
        <dbReference type="ARBA" id="ARBA00000966"/>
    </source>
</evidence>
<evidence type="ECO:0000256" key="5">
    <source>
        <dbReference type="ARBA" id="ARBA00023001"/>
    </source>
</evidence>
<keyword evidence="5" id="KW-0136">Cellulose degradation</keyword>
<organism evidence="10 11">
    <name type="scientific">Glycine soja</name>
    <name type="common">Wild soybean</name>
    <dbReference type="NCBI Taxonomy" id="3848"/>
    <lineage>
        <taxon>Eukaryota</taxon>
        <taxon>Viridiplantae</taxon>
        <taxon>Streptophyta</taxon>
        <taxon>Embryophyta</taxon>
        <taxon>Tracheophyta</taxon>
        <taxon>Spermatophyta</taxon>
        <taxon>Magnoliopsida</taxon>
        <taxon>eudicotyledons</taxon>
        <taxon>Gunneridae</taxon>
        <taxon>Pentapetalae</taxon>
        <taxon>rosids</taxon>
        <taxon>fabids</taxon>
        <taxon>Fabales</taxon>
        <taxon>Fabaceae</taxon>
        <taxon>Papilionoideae</taxon>
        <taxon>50 kb inversion clade</taxon>
        <taxon>NPAAA clade</taxon>
        <taxon>indigoferoid/millettioid clade</taxon>
        <taxon>Phaseoleae</taxon>
        <taxon>Glycine</taxon>
        <taxon>Glycine subgen. Soja</taxon>
    </lineage>
</organism>
<dbReference type="EC" id="3.2.1.4" evidence="3"/>
<dbReference type="GO" id="GO:0008810">
    <property type="term" value="F:cellulase activity"/>
    <property type="evidence" value="ECO:0007669"/>
    <property type="project" value="UniProtKB-EC"/>
</dbReference>
<evidence type="ECO:0000313" key="10">
    <source>
        <dbReference type="EMBL" id="RZC20041.1"/>
    </source>
</evidence>
<keyword evidence="11" id="KW-1185">Reference proteome</keyword>
<dbReference type="InterPro" id="IPR001701">
    <property type="entry name" value="Glyco_hydro_9"/>
</dbReference>
<accession>A0A445L9S9</accession>
<comment type="catalytic activity">
    <reaction evidence="1">
        <text>Endohydrolysis of (1-&gt;4)-beta-D-glucosidic linkages in cellulose, lichenin and cereal beta-D-glucans.</text>
        <dbReference type="EC" id="3.2.1.4"/>
    </reaction>
</comment>
<dbReference type="EMBL" id="QZWG01000003">
    <property type="protein sequence ID" value="RZC20041.1"/>
    <property type="molecule type" value="Genomic_DNA"/>
</dbReference>
<evidence type="ECO:0000256" key="8">
    <source>
        <dbReference type="ARBA" id="ARBA00023326"/>
    </source>
</evidence>
<name>A0A445L9S9_GLYSO</name>
<evidence type="ECO:0000256" key="4">
    <source>
        <dbReference type="ARBA" id="ARBA00022801"/>
    </source>
</evidence>
<dbReference type="AlphaFoldDB" id="A0A445L9S9"/>
<keyword evidence="8" id="KW-0624">Polysaccharide degradation</keyword>
<evidence type="ECO:0000313" key="11">
    <source>
        <dbReference type="Proteomes" id="UP000289340"/>
    </source>
</evidence>
<evidence type="ECO:0000256" key="6">
    <source>
        <dbReference type="ARBA" id="ARBA00023277"/>
    </source>
</evidence>
<keyword evidence="4 10" id="KW-0378">Hydrolase</keyword>
<feature type="domain" description="Glycoside hydrolase family 9" evidence="9">
    <location>
        <begin position="14"/>
        <end position="56"/>
    </location>
</feature>
<dbReference type="PANTHER" id="PTHR22298">
    <property type="entry name" value="ENDO-1,4-BETA-GLUCANASE"/>
    <property type="match status" value="1"/>
</dbReference>